<dbReference type="RefSeq" id="WP_377532925.1">
    <property type="nucleotide sequence ID" value="NZ_JBHTLD010000394.1"/>
</dbReference>
<dbReference type="Pfam" id="PF13439">
    <property type="entry name" value="Glyco_transf_4"/>
    <property type="match status" value="1"/>
</dbReference>
<dbReference type="InterPro" id="IPR028098">
    <property type="entry name" value="Glyco_trans_4-like_N"/>
</dbReference>
<gene>
    <name evidence="3" type="ORF">ACFQ2O_21505</name>
</gene>
<dbReference type="SUPFAM" id="SSF53756">
    <property type="entry name" value="UDP-Glycosyltransferase/glycogen phosphorylase"/>
    <property type="match status" value="1"/>
</dbReference>
<feature type="domain" description="Glycosyl transferase family 1" evidence="1">
    <location>
        <begin position="201"/>
        <end position="332"/>
    </location>
</feature>
<dbReference type="Gene3D" id="3.40.50.2000">
    <property type="entry name" value="Glycogen Phosphorylase B"/>
    <property type="match status" value="1"/>
</dbReference>
<dbReference type="InterPro" id="IPR001296">
    <property type="entry name" value="Glyco_trans_1"/>
</dbReference>
<name>A0ABW3SWX3_9BACT</name>
<organism evidence="3 4">
    <name type="scientific">Pontibacter rugosus</name>
    <dbReference type="NCBI Taxonomy" id="1745966"/>
    <lineage>
        <taxon>Bacteria</taxon>
        <taxon>Pseudomonadati</taxon>
        <taxon>Bacteroidota</taxon>
        <taxon>Cytophagia</taxon>
        <taxon>Cytophagales</taxon>
        <taxon>Hymenobacteraceae</taxon>
        <taxon>Pontibacter</taxon>
    </lineage>
</organism>
<reference evidence="4" key="1">
    <citation type="journal article" date="2019" name="Int. J. Syst. Evol. Microbiol.">
        <title>The Global Catalogue of Microorganisms (GCM) 10K type strain sequencing project: providing services to taxonomists for standard genome sequencing and annotation.</title>
        <authorList>
            <consortium name="The Broad Institute Genomics Platform"/>
            <consortium name="The Broad Institute Genome Sequencing Center for Infectious Disease"/>
            <person name="Wu L."/>
            <person name="Ma J."/>
        </authorList>
    </citation>
    <scope>NUCLEOTIDE SEQUENCE [LARGE SCALE GENOMIC DNA]</scope>
    <source>
        <strain evidence="4">JCM 31319</strain>
    </source>
</reference>
<proteinExistence type="predicted"/>
<accession>A0ABW3SWX3</accession>
<evidence type="ECO:0000259" key="1">
    <source>
        <dbReference type="Pfam" id="PF00534"/>
    </source>
</evidence>
<feature type="domain" description="Glycosyltransferase subfamily 4-like N-terminal" evidence="2">
    <location>
        <begin position="65"/>
        <end position="196"/>
    </location>
</feature>
<dbReference type="PANTHER" id="PTHR45947">
    <property type="entry name" value="SULFOQUINOVOSYL TRANSFERASE SQD2"/>
    <property type="match status" value="1"/>
</dbReference>
<evidence type="ECO:0000313" key="3">
    <source>
        <dbReference type="EMBL" id="MFD1188800.1"/>
    </source>
</evidence>
<evidence type="ECO:0000259" key="2">
    <source>
        <dbReference type="Pfam" id="PF13439"/>
    </source>
</evidence>
<dbReference type="InterPro" id="IPR050194">
    <property type="entry name" value="Glycosyltransferase_grp1"/>
</dbReference>
<comment type="caution">
    <text evidence="3">The sequence shown here is derived from an EMBL/GenBank/DDBJ whole genome shotgun (WGS) entry which is preliminary data.</text>
</comment>
<dbReference type="CDD" id="cd03804">
    <property type="entry name" value="GT4_WbaZ-like"/>
    <property type="match status" value="1"/>
</dbReference>
<sequence length="373" mass="42480">MLSNIKSALVHDWFYTNGGAEKCIKSFININPEFDIFGLIDFLSTKDRAEIINNKHVRTSFIQQLPTAKSNHRKFLPLFPLAIEQFDLSGYDLILSSSASVAKGVLTHANQVHISYCHSPMRYAWDLYHQYLIDANLTNGFKGAFAKYVLHRMRIWDVSAANRVDYFIANSDFIAKRIFKIYRREAHVIYPPVDTEGFDLHEHKDNFYLTASRLVPYKKIDLIVKAFTQMPDKKLIVIGDGPEMIKLKSLASKNIEFLGFQSFSVLKNYMQMAKAFVFAAEEDFGIVPVEAQACGTPVIAFGRGGSLETVIPGKTGVFFYEQTPASIKNAIEVFDSSAEKFVPSVIRKHAIKFSVQRFEDEMKLFIKQKLEIL</sequence>
<dbReference type="PANTHER" id="PTHR45947:SF3">
    <property type="entry name" value="SULFOQUINOVOSYL TRANSFERASE SQD2"/>
    <property type="match status" value="1"/>
</dbReference>
<dbReference type="EMBL" id="JBHTLD010000394">
    <property type="protein sequence ID" value="MFD1188800.1"/>
    <property type="molecule type" value="Genomic_DNA"/>
</dbReference>
<protein>
    <submittedName>
        <fullName evidence="3">Glycosyltransferase family 4 protein</fullName>
    </submittedName>
</protein>
<dbReference type="Proteomes" id="UP001597094">
    <property type="component" value="Unassembled WGS sequence"/>
</dbReference>
<keyword evidence="4" id="KW-1185">Reference proteome</keyword>
<dbReference type="Pfam" id="PF00534">
    <property type="entry name" value="Glycos_transf_1"/>
    <property type="match status" value="1"/>
</dbReference>
<evidence type="ECO:0000313" key="4">
    <source>
        <dbReference type="Proteomes" id="UP001597094"/>
    </source>
</evidence>